<name>A0A818L6D4_9BILA</name>
<reference evidence="2" key="1">
    <citation type="submission" date="2021-02" db="EMBL/GenBank/DDBJ databases">
        <authorList>
            <person name="Nowell W R."/>
        </authorList>
    </citation>
    <scope>NUCLEOTIDE SEQUENCE</scope>
</reference>
<gene>
    <name evidence="2" type="ORF">KXQ929_LOCUS3453</name>
</gene>
<proteinExistence type="predicted"/>
<dbReference type="EMBL" id="CAJOBB010000111">
    <property type="protein sequence ID" value="CAF3567396.1"/>
    <property type="molecule type" value="Genomic_DNA"/>
</dbReference>
<evidence type="ECO:0000313" key="3">
    <source>
        <dbReference type="Proteomes" id="UP000663868"/>
    </source>
</evidence>
<sequence>MSGSKPAQNAAAASLKSTASSNIPQPRQRMAQTYLLVWVDASIDQANKDCQNTLAQLKNAVNDVKLCTEPDQCIQTLNKVDREQVFVIISGSLGQHMVPEIHDMPQLDAIYIFCGNKSRHEGWTQNWTKIKGVHTNIKEICQALQLAVKQCDQDTIAVSFLSVNEMASTENLNQLEPTFMYTQLFKEILLDIEYDEQSIQQFTAYCRNNNSLSPINTNRFEKEYAAQLAIW</sequence>
<evidence type="ECO:0000256" key="1">
    <source>
        <dbReference type="SAM" id="MobiDB-lite"/>
    </source>
</evidence>
<organism evidence="2 3">
    <name type="scientific">Adineta steineri</name>
    <dbReference type="NCBI Taxonomy" id="433720"/>
    <lineage>
        <taxon>Eukaryota</taxon>
        <taxon>Metazoa</taxon>
        <taxon>Spiralia</taxon>
        <taxon>Gnathifera</taxon>
        <taxon>Rotifera</taxon>
        <taxon>Eurotatoria</taxon>
        <taxon>Bdelloidea</taxon>
        <taxon>Adinetida</taxon>
        <taxon>Adinetidae</taxon>
        <taxon>Adineta</taxon>
    </lineage>
</organism>
<dbReference type="AlphaFoldDB" id="A0A818L6D4"/>
<feature type="non-terminal residue" evidence="2">
    <location>
        <position position="231"/>
    </location>
</feature>
<comment type="caution">
    <text evidence="2">The sequence shown here is derived from an EMBL/GenBank/DDBJ whole genome shotgun (WGS) entry which is preliminary data.</text>
</comment>
<accession>A0A818L6D4</accession>
<feature type="compositionally biased region" description="Low complexity" evidence="1">
    <location>
        <begin position="1"/>
        <end position="21"/>
    </location>
</feature>
<dbReference type="Proteomes" id="UP000663868">
    <property type="component" value="Unassembled WGS sequence"/>
</dbReference>
<feature type="region of interest" description="Disordered" evidence="1">
    <location>
        <begin position="1"/>
        <end position="23"/>
    </location>
</feature>
<evidence type="ECO:0000313" key="2">
    <source>
        <dbReference type="EMBL" id="CAF3567396.1"/>
    </source>
</evidence>
<protein>
    <submittedName>
        <fullName evidence="2">Uncharacterized protein</fullName>
    </submittedName>
</protein>